<feature type="signal peptide" evidence="2">
    <location>
        <begin position="1"/>
        <end position="20"/>
    </location>
</feature>
<dbReference type="InterPro" id="IPR026444">
    <property type="entry name" value="Secre_tail"/>
</dbReference>
<evidence type="ECO:0000259" key="3">
    <source>
        <dbReference type="Pfam" id="PF18962"/>
    </source>
</evidence>
<sequence length="512" mass="56194">MINKLFLFLGISVSVVSVKAQNQFLDPSFGTNGVVSYTPNSNNRFIYETGAVTSQQKIIVSGTYYSIPNNNQTTTNVIQRLNADGTIDNSFNTLFISPSPYGPLSRLLRMGIQSDQKILLGDLLGNKLIRLNENGTYDTGFGNNGTVDGTILDDFVSNLGMSGLFNFNNVLITNTNKVLVCSSIVENQVRKLAVLRLNENGSIDTGFGNNGILLMESDSGRLVVQNDSKLVLIGQKFNGIFMKSRYSEDGILDTTYNNNPVSYTPIPNYVTYLCTATGKDNNTYIYSFSSAAGIPTMLITLMKLDQNGELDNSFGTNGIVNEVYYNNNTSYYVDTNILFPTLLLDNASNLFLICTASPTGNAADTNQFIKKFKPDGSVDQGFGSNGVVDIDLNGKEYMNSAILTPDQKIMVFGNYQTPVKGLITKILNNTNALSVKEERSKIESVGIYPNPVKNILHINSGQTKNLDVEITDAAGRSILRIGIKDNKLNVDELQKGIYYLKIGNTTHKFIKE</sequence>
<dbReference type="RefSeq" id="WP_065399454.1">
    <property type="nucleotide sequence ID" value="NZ_CP073074.1"/>
</dbReference>
<feature type="domain" description="Secretion system C-terminal sorting" evidence="3">
    <location>
        <begin position="447"/>
        <end position="510"/>
    </location>
</feature>
<dbReference type="Pfam" id="PF18962">
    <property type="entry name" value="Por_Secre_tail"/>
    <property type="match status" value="1"/>
</dbReference>
<evidence type="ECO:0000313" key="4">
    <source>
        <dbReference type="EMBL" id="OCA75492.1"/>
    </source>
</evidence>
<name>A0A1B8ZV77_9FLAO</name>
<protein>
    <recommendedName>
        <fullName evidence="3">Secretion system C-terminal sorting domain-containing protein</fullName>
    </recommendedName>
</protein>
<organism evidence="4 5">
    <name type="scientific">Chryseobacterium arthrosphaerae</name>
    <dbReference type="NCBI Taxonomy" id="651561"/>
    <lineage>
        <taxon>Bacteria</taxon>
        <taxon>Pseudomonadati</taxon>
        <taxon>Bacteroidota</taxon>
        <taxon>Flavobacteriia</taxon>
        <taxon>Flavobacteriales</taxon>
        <taxon>Weeksellaceae</taxon>
        <taxon>Chryseobacterium group</taxon>
        <taxon>Chryseobacterium</taxon>
    </lineage>
</organism>
<dbReference type="Pfam" id="PF17164">
    <property type="entry name" value="DUF5122"/>
    <property type="match status" value="2"/>
</dbReference>
<dbReference type="OrthoDB" id="9805017at2"/>
<dbReference type="STRING" id="651561.BBI00_14670"/>
<evidence type="ECO:0000256" key="2">
    <source>
        <dbReference type="SAM" id="SignalP"/>
    </source>
</evidence>
<dbReference type="EMBL" id="MAYG01000001">
    <property type="protein sequence ID" value="OCA75492.1"/>
    <property type="molecule type" value="Genomic_DNA"/>
</dbReference>
<dbReference type="GeneID" id="78303292"/>
<dbReference type="Gene3D" id="2.80.10.50">
    <property type="match status" value="2"/>
</dbReference>
<dbReference type="NCBIfam" id="TIGR02608">
    <property type="entry name" value="delta_60_rpt"/>
    <property type="match status" value="5"/>
</dbReference>
<accession>A0A1B8ZV77</accession>
<dbReference type="NCBIfam" id="TIGR04183">
    <property type="entry name" value="Por_Secre_tail"/>
    <property type="match status" value="1"/>
</dbReference>
<gene>
    <name evidence="4" type="ORF">BBI00_14670</name>
</gene>
<feature type="chain" id="PRO_5008621336" description="Secretion system C-terminal sorting domain-containing protein" evidence="2">
    <location>
        <begin position="21"/>
        <end position="512"/>
    </location>
</feature>
<reference evidence="5" key="1">
    <citation type="submission" date="2016-07" db="EMBL/GenBank/DDBJ databases">
        <authorList>
            <person name="Florea S."/>
            <person name="Webb J.S."/>
            <person name="Jaromczyk J."/>
            <person name="Schardl C.L."/>
        </authorList>
    </citation>
    <scope>NUCLEOTIDE SEQUENCE [LARGE SCALE GENOMIC DNA]</scope>
    <source>
        <strain evidence="5">CC-VM-7</strain>
    </source>
</reference>
<comment type="caution">
    <text evidence="4">The sequence shown here is derived from an EMBL/GenBank/DDBJ whole genome shotgun (WGS) entry which is preliminary data.</text>
</comment>
<dbReference type="AlphaFoldDB" id="A0A1B8ZV77"/>
<proteinExistence type="predicted"/>
<evidence type="ECO:0000256" key="1">
    <source>
        <dbReference type="ARBA" id="ARBA00022729"/>
    </source>
</evidence>
<dbReference type="InterPro" id="IPR013431">
    <property type="entry name" value="Delta_60_rpt"/>
</dbReference>
<dbReference type="Proteomes" id="UP000093432">
    <property type="component" value="Unassembled WGS sequence"/>
</dbReference>
<evidence type="ECO:0000313" key="5">
    <source>
        <dbReference type="Proteomes" id="UP000093432"/>
    </source>
</evidence>
<keyword evidence="1 2" id="KW-0732">Signal</keyword>